<organism evidence="4 5">
    <name type="scientific">Calditerricola satsumensis</name>
    <dbReference type="NCBI Taxonomy" id="373054"/>
    <lineage>
        <taxon>Bacteria</taxon>
        <taxon>Bacillati</taxon>
        <taxon>Bacillota</taxon>
        <taxon>Bacilli</taxon>
        <taxon>Bacillales</taxon>
        <taxon>Bacillaceae</taxon>
        <taxon>Calditerricola</taxon>
    </lineage>
</organism>
<dbReference type="GO" id="GO:0016787">
    <property type="term" value="F:hydrolase activity"/>
    <property type="evidence" value="ECO:0007669"/>
    <property type="project" value="UniProtKB-KW"/>
</dbReference>
<proteinExistence type="predicted"/>
<keyword evidence="5" id="KW-1185">Reference proteome</keyword>
<reference evidence="4" key="1">
    <citation type="journal article" date="2014" name="Int. J. Syst. Evol. Microbiol.">
        <title>Complete genome sequence of Corynebacterium casei LMG S-19264T (=DSM 44701T), isolated from a smear-ripened cheese.</title>
        <authorList>
            <consortium name="US DOE Joint Genome Institute (JGI-PGF)"/>
            <person name="Walter F."/>
            <person name="Albersmeier A."/>
            <person name="Kalinowski J."/>
            <person name="Ruckert C."/>
        </authorList>
    </citation>
    <scope>NUCLEOTIDE SEQUENCE</scope>
    <source>
        <strain evidence="4">JCM 14719</strain>
    </source>
</reference>
<dbReference type="Pfam" id="PF00293">
    <property type="entry name" value="NUDIX"/>
    <property type="match status" value="1"/>
</dbReference>
<name>A0A8J3BFF3_9BACI</name>
<feature type="domain" description="Nudix hydrolase" evidence="3">
    <location>
        <begin position="1"/>
        <end position="133"/>
    </location>
</feature>
<reference evidence="4" key="2">
    <citation type="submission" date="2020-09" db="EMBL/GenBank/DDBJ databases">
        <authorList>
            <person name="Sun Q."/>
            <person name="Ohkuma M."/>
        </authorList>
    </citation>
    <scope>NUCLEOTIDE SEQUENCE</scope>
    <source>
        <strain evidence="4">JCM 14719</strain>
    </source>
</reference>
<dbReference type="PRINTS" id="PR00502">
    <property type="entry name" value="NUDIXFAMILY"/>
</dbReference>
<dbReference type="RefSeq" id="WP_054671626.1">
    <property type="nucleotide sequence ID" value="NZ_BMOF01000044.1"/>
</dbReference>
<comment type="cofactor">
    <cofactor evidence="1">
        <name>Mg(2+)</name>
        <dbReference type="ChEBI" id="CHEBI:18420"/>
    </cofactor>
</comment>
<evidence type="ECO:0000313" key="5">
    <source>
        <dbReference type="Proteomes" id="UP000637720"/>
    </source>
</evidence>
<dbReference type="PANTHER" id="PTHR43046">
    <property type="entry name" value="GDP-MANNOSE MANNOSYL HYDROLASE"/>
    <property type="match status" value="1"/>
</dbReference>
<dbReference type="InterPro" id="IPR000086">
    <property type="entry name" value="NUDIX_hydrolase_dom"/>
</dbReference>
<dbReference type="InterPro" id="IPR020476">
    <property type="entry name" value="Nudix_hydrolase"/>
</dbReference>
<dbReference type="InterPro" id="IPR015797">
    <property type="entry name" value="NUDIX_hydrolase-like_dom_sf"/>
</dbReference>
<dbReference type="EMBL" id="BMOF01000044">
    <property type="protein sequence ID" value="GGK05133.1"/>
    <property type="molecule type" value="Genomic_DNA"/>
</dbReference>
<evidence type="ECO:0000256" key="2">
    <source>
        <dbReference type="ARBA" id="ARBA00022801"/>
    </source>
</evidence>
<dbReference type="Proteomes" id="UP000637720">
    <property type="component" value="Unassembled WGS sequence"/>
</dbReference>
<protein>
    <submittedName>
        <fullName evidence="4">NUDIX hydrolase</fullName>
    </submittedName>
</protein>
<evidence type="ECO:0000256" key="1">
    <source>
        <dbReference type="ARBA" id="ARBA00001946"/>
    </source>
</evidence>
<comment type="caution">
    <text evidence="4">The sequence shown here is derived from an EMBL/GenBank/DDBJ whole genome shotgun (WGS) entry which is preliminary data.</text>
</comment>
<gene>
    <name evidence="4" type="ORF">GCM10007043_18890</name>
</gene>
<evidence type="ECO:0000313" key="4">
    <source>
        <dbReference type="EMBL" id="GGK05133.1"/>
    </source>
</evidence>
<dbReference type="Gene3D" id="3.90.79.10">
    <property type="entry name" value="Nucleoside Triphosphate Pyrophosphohydrolase"/>
    <property type="match status" value="1"/>
</dbReference>
<dbReference type="PANTHER" id="PTHR43046:SF14">
    <property type="entry name" value="MUTT_NUDIX FAMILY PROTEIN"/>
    <property type="match status" value="1"/>
</dbReference>
<accession>A0A8J3BFF3</accession>
<dbReference type="SUPFAM" id="SSF55811">
    <property type="entry name" value="Nudix"/>
    <property type="match status" value="1"/>
</dbReference>
<dbReference type="PROSITE" id="PS51462">
    <property type="entry name" value="NUDIX"/>
    <property type="match status" value="1"/>
</dbReference>
<keyword evidence="2 4" id="KW-0378">Hydrolase</keyword>
<evidence type="ECO:0000259" key="3">
    <source>
        <dbReference type="PROSITE" id="PS51462"/>
    </source>
</evidence>
<dbReference type="AlphaFoldDB" id="A0A8J3BFF3"/>
<sequence length="157" mass="17325">MRASGVWLAVSGLVRRGDEVLVVKKRYGGMKGLYSFPAGFVMPGETLDEAVVREVKEETAVDAAVRGVLGVRTGVLRNGVSDNLVLFLLDYVGGTPEPQEGEIEEARFLPMAELIAHPLATEFLRTFLPNLDARPVLTGCTLEPRADYGYHRYKIFR</sequence>